<gene>
    <name evidence="10" type="ORF">ACFSVL_15770</name>
</gene>
<evidence type="ECO:0000256" key="9">
    <source>
        <dbReference type="SAM" id="SignalP"/>
    </source>
</evidence>
<organism evidence="10 11">
    <name type="scientific">Amycolatopsis silviterrae</name>
    <dbReference type="NCBI Taxonomy" id="1656914"/>
    <lineage>
        <taxon>Bacteria</taxon>
        <taxon>Bacillati</taxon>
        <taxon>Actinomycetota</taxon>
        <taxon>Actinomycetes</taxon>
        <taxon>Pseudonocardiales</taxon>
        <taxon>Pseudonocardiaceae</taxon>
        <taxon>Amycolatopsis</taxon>
    </lineage>
</organism>
<dbReference type="SUPFAM" id="SSF53474">
    <property type="entry name" value="alpha/beta-Hydrolases"/>
    <property type="match status" value="1"/>
</dbReference>
<dbReference type="EC" id="2.3.1.122" evidence="3"/>
<dbReference type="InterPro" id="IPR006311">
    <property type="entry name" value="TAT_signal"/>
</dbReference>
<protein>
    <recommendedName>
        <fullName evidence="7">Acyl-CoA:diacylglycerol acyltransferase</fullName>
        <ecNumber evidence="3">2.3.1.122</ecNumber>
        <ecNumber evidence="4">2.3.1.20</ecNumber>
    </recommendedName>
</protein>
<dbReference type="PANTHER" id="PTHR48098:SF1">
    <property type="entry name" value="DIACYLGLYCEROL ACYLTRANSFERASE_MYCOLYLTRANSFERASE AG85A"/>
    <property type="match status" value="1"/>
</dbReference>
<dbReference type="RefSeq" id="WP_378304759.1">
    <property type="nucleotide sequence ID" value="NZ_JBHUKS010000011.1"/>
</dbReference>
<evidence type="ECO:0000256" key="1">
    <source>
        <dbReference type="ARBA" id="ARBA00000697"/>
    </source>
</evidence>
<keyword evidence="10" id="KW-0378">Hydrolase</keyword>
<sequence length="366" mass="37962">MRPLLTRTRALVSAAAAVLAVAFTGPAAHADPAVPPTLTDGYGLTQVGTAQGTATNFVLTVTTPAVAGQHHIRVIVPSSYYTDTSTRYPVFYFLHGVGDDPSNPHLAYPAMLASQKVITVVPDGGLRGWYTDWVRQDTAAGAQNWETFHLNQVIPFIDANFRTVAAKSGRAVGGLSMGGFGALHYAEDRPELFSQAVSLSGAIDFNLYWVRTAIRGTLSNVGFAMSGTSGSGEGTGGSGFGPAVPTDSAFGPLNEAGDMSAALAHGPVVNAGKLAGVGVSLYTGAGDGNPINVVLDEPAFAESVTEVAQKNMKAALDKAGHPYYAVDYGNGKAWGPNCQGKHTAGCWGQDLVDYLPRLEQAFAAAG</sequence>
<name>A0ABW5H6D1_9PSEU</name>
<evidence type="ECO:0000256" key="4">
    <source>
        <dbReference type="ARBA" id="ARBA00013244"/>
    </source>
</evidence>
<keyword evidence="6" id="KW-0012">Acyltransferase</keyword>
<dbReference type="InterPro" id="IPR050583">
    <property type="entry name" value="Mycobacterial_A85_antigen"/>
</dbReference>
<evidence type="ECO:0000256" key="3">
    <source>
        <dbReference type="ARBA" id="ARBA00012820"/>
    </source>
</evidence>
<dbReference type="PANTHER" id="PTHR48098">
    <property type="entry name" value="ENTEROCHELIN ESTERASE-RELATED"/>
    <property type="match status" value="1"/>
</dbReference>
<evidence type="ECO:0000256" key="6">
    <source>
        <dbReference type="ARBA" id="ARBA00023315"/>
    </source>
</evidence>
<dbReference type="EC" id="2.3.1.20" evidence="4"/>
<dbReference type="Pfam" id="PF00756">
    <property type="entry name" value="Esterase"/>
    <property type="match status" value="1"/>
</dbReference>
<dbReference type="Proteomes" id="UP001597483">
    <property type="component" value="Unassembled WGS sequence"/>
</dbReference>
<dbReference type="Gene3D" id="3.40.50.1820">
    <property type="entry name" value="alpha/beta hydrolase"/>
    <property type="match status" value="1"/>
</dbReference>
<comment type="caution">
    <text evidence="10">The sequence shown here is derived from an EMBL/GenBank/DDBJ whole genome shotgun (WGS) entry which is preliminary data.</text>
</comment>
<evidence type="ECO:0000256" key="8">
    <source>
        <dbReference type="ARBA" id="ARBA00048109"/>
    </source>
</evidence>
<comment type="similarity">
    <text evidence="2">Belongs to the mycobacterial A85 antigen family.</text>
</comment>
<keyword evidence="11" id="KW-1185">Reference proteome</keyword>
<keyword evidence="5" id="KW-0808">Transferase</keyword>
<evidence type="ECO:0000313" key="11">
    <source>
        <dbReference type="Proteomes" id="UP001597483"/>
    </source>
</evidence>
<keyword evidence="9" id="KW-0732">Signal</keyword>
<evidence type="ECO:0000313" key="10">
    <source>
        <dbReference type="EMBL" id="MFD2468847.1"/>
    </source>
</evidence>
<evidence type="ECO:0000256" key="5">
    <source>
        <dbReference type="ARBA" id="ARBA00022679"/>
    </source>
</evidence>
<dbReference type="InterPro" id="IPR000801">
    <property type="entry name" value="Esterase-like"/>
</dbReference>
<dbReference type="GO" id="GO:0016787">
    <property type="term" value="F:hydrolase activity"/>
    <property type="evidence" value="ECO:0007669"/>
    <property type="project" value="UniProtKB-KW"/>
</dbReference>
<dbReference type="PROSITE" id="PS51318">
    <property type="entry name" value="TAT"/>
    <property type="match status" value="1"/>
</dbReference>
<feature type="signal peptide" evidence="9">
    <location>
        <begin position="1"/>
        <end position="30"/>
    </location>
</feature>
<dbReference type="EMBL" id="JBHUKS010000011">
    <property type="protein sequence ID" value="MFD2468847.1"/>
    <property type="molecule type" value="Genomic_DNA"/>
</dbReference>
<feature type="chain" id="PRO_5045929983" description="Acyl-CoA:diacylglycerol acyltransferase" evidence="9">
    <location>
        <begin position="31"/>
        <end position="366"/>
    </location>
</feature>
<evidence type="ECO:0000256" key="2">
    <source>
        <dbReference type="ARBA" id="ARBA00005874"/>
    </source>
</evidence>
<reference evidence="11" key="1">
    <citation type="journal article" date="2019" name="Int. J. Syst. Evol. Microbiol.">
        <title>The Global Catalogue of Microorganisms (GCM) 10K type strain sequencing project: providing services to taxonomists for standard genome sequencing and annotation.</title>
        <authorList>
            <consortium name="The Broad Institute Genomics Platform"/>
            <consortium name="The Broad Institute Genome Sequencing Center for Infectious Disease"/>
            <person name="Wu L."/>
            <person name="Ma J."/>
        </authorList>
    </citation>
    <scope>NUCLEOTIDE SEQUENCE [LARGE SCALE GENOMIC DNA]</scope>
    <source>
        <strain evidence="11">CGMCC 4.7641</strain>
    </source>
</reference>
<dbReference type="InterPro" id="IPR029058">
    <property type="entry name" value="AB_hydrolase_fold"/>
</dbReference>
<accession>A0ABW5H6D1</accession>
<comment type="catalytic activity">
    <reaction evidence="8">
        <text>an acyl-CoA + a 1,2-diacyl-sn-glycerol = a triacyl-sn-glycerol + CoA</text>
        <dbReference type="Rhea" id="RHEA:10868"/>
        <dbReference type="ChEBI" id="CHEBI:17815"/>
        <dbReference type="ChEBI" id="CHEBI:57287"/>
        <dbReference type="ChEBI" id="CHEBI:58342"/>
        <dbReference type="ChEBI" id="CHEBI:64615"/>
        <dbReference type="EC" id="2.3.1.20"/>
    </reaction>
</comment>
<proteinExistence type="inferred from homology"/>
<comment type="catalytic activity">
    <reaction evidence="1">
        <text>2 alpha,alpha'-trehalose 6-mycolate = alpha,alpha'-trehalose 6,6'-bismycolate + alpha,alpha-trehalose</text>
        <dbReference type="Rhea" id="RHEA:23472"/>
        <dbReference type="ChEBI" id="CHEBI:16551"/>
        <dbReference type="ChEBI" id="CHEBI:18195"/>
        <dbReference type="ChEBI" id="CHEBI:18234"/>
        <dbReference type="EC" id="2.3.1.122"/>
    </reaction>
</comment>
<evidence type="ECO:0000256" key="7">
    <source>
        <dbReference type="ARBA" id="ARBA00032572"/>
    </source>
</evidence>